<evidence type="ECO:0000313" key="2">
    <source>
        <dbReference type="Proteomes" id="UP000094501"/>
    </source>
</evidence>
<name>A0A1E3VXP1_9HYPH</name>
<accession>A0A1E3VXP1</accession>
<dbReference type="InterPro" id="IPR029063">
    <property type="entry name" value="SAM-dependent_MTases_sf"/>
</dbReference>
<keyword evidence="2" id="KW-1185">Reference proteome</keyword>
<proteinExistence type="predicted"/>
<evidence type="ECO:0008006" key="3">
    <source>
        <dbReference type="Google" id="ProtNLM"/>
    </source>
</evidence>
<dbReference type="AlphaFoldDB" id="A0A1E3VXP1"/>
<protein>
    <recommendedName>
        <fullName evidence="3">Methyltransferase domain-containing protein</fullName>
    </recommendedName>
</protein>
<evidence type="ECO:0000313" key="1">
    <source>
        <dbReference type="EMBL" id="ODR98041.1"/>
    </source>
</evidence>
<comment type="caution">
    <text evidence="1">The sequence shown here is derived from an EMBL/GenBank/DDBJ whole genome shotgun (WGS) entry which is preliminary data.</text>
</comment>
<dbReference type="SUPFAM" id="SSF53335">
    <property type="entry name" value="S-adenosyl-L-methionine-dependent methyltransferases"/>
    <property type="match status" value="1"/>
</dbReference>
<dbReference type="STRING" id="1774968.AUC68_11090"/>
<dbReference type="EMBL" id="LPWG01000014">
    <property type="protein sequence ID" value="ODR98041.1"/>
    <property type="molecule type" value="Genomic_DNA"/>
</dbReference>
<sequence length="268" mass="29484">MGQTPMTGAASKTDQYGLGSYPAIIREPLVAMRMLASAGVAATFDHVRTISLLRLHNRFVDRRRREKFVASLEQATNADAPRVRTTMPEEVAEAVHCAPLPSKTVKWAIDAAGLDPAEYHLVDVGSGWGFALEVASELPFRSLTGVEFDGGFHEMAVRNFEDFAARGTVAPGRVTLKHESALETDLPAEPLVVLLANPFGEQIMARFLDRLAASLKAHPRPVCILYVNPTQAHLFDRPGLDEIALQGASARLLRLFSPYRVRAYRWHG</sequence>
<dbReference type="Gene3D" id="3.40.50.150">
    <property type="entry name" value="Vaccinia Virus protein VP39"/>
    <property type="match status" value="1"/>
</dbReference>
<dbReference type="OrthoDB" id="9780095at2"/>
<reference evidence="1 2" key="1">
    <citation type="journal article" date="2016" name="Environ. Microbiol.">
        <title>New Methyloceanibacter diversity from North Sea sediments includes methanotroph containing solely the soluble methane monooxygenase.</title>
        <authorList>
            <person name="Vekeman B."/>
            <person name="Kerckhof F.M."/>
            <person name="Cremers G."/>
            <person name="de Vos P."/>
            <person name="Vandamme P."/>
            <person name="Boon N."/>
            <person name="Op den Camp H.J."/>
            <person name="Heylen K."/>
        </authorList>
    </citation>
    <scope>NUCLEOTIDE SEQUENCE [LARGE SCALE GENOMIC DNA]</scope>
    <source>
        <strain evidence="1 2">R-67174</strain>
    </source>
</reference>
<gene>
    <name evidence="1" type="ORF">AUC68_11090</name>
</gene>
<dbReference type="Proteomes" id="UP000094501">
    <property type="component" value="Unassembled WGS sequence"/>
</dbReference>
<dbReference type="RefSeq" id="WP_069438366.1">
    <property type="nucleotide sequence ID" value="NZ_LPWG01000014.1"/>
</dbReference>
<organism evidence="1 2">
    <name type="scientific">Methyloceanibacter methanicus</name>
    <dbReference type="NCBI Taxonomy" id="1774968"/>
    <lineage>
        <taxon>Bacteria</taxon>
        <taxon>Pseudomonadati</taxon>
        <taxon>Pseudomonadota</taxon>
        <taxon>Alphaproteobacteria</taxon>
        <taxon>Hyphomicrobiales</taxon>
        <taxon>Hyphomicrobiaceae</taxon>
        <taxon>Methyloceanibacter</taxon>
    </lineage>
</organism>